<sequence length="96" mass="10717">MNGTIPQGYKHTELGILPHPPIRHTERSEVSTPAVIACEAKQSASFVIARNEMTKQSINEAFKEDSMSEMVNVDYHAKPCGLSRNDNLSCHTESFR</sequence>
<organism evidence="2 3">
    <name type="scientific">Helicobacter didelphidarum</name>
    <dbReference type="NCBI Taxonomy" id="2040648"/>
    <lineage>
        <taxon>Bacteria</taxon>
        <taxon>Pseudomonadati</taxon>
        <taxon>Campylobacterota</taxon>
        <taxon>Epsilonproteobacteria</taxon>
        <taxon>Campylobacterales</taxon>
        <taxon>Helicobacteraceae</taxon>
        <taxon>Helicobacter</taxon>
    </lineage>
</organism>
<feature type="region of interest" description="Disordered" evidence="1">
    <location>
        <begin position="1"/>
        <end position="28"/>
    </location>
</feature>
<dbReference type="RefSeq" id="WP_115543260.1">
    <property type="nucleotide sequence ID" value="NZ_NXLQ01000014.1"/>
</dbReference>
<name>A0A3D8IKV5_9HELI</name>
<dbReference type="Proteomes" id="UP000256379">
    <property type="component" value="Unassembled WGS sequence"/>
</dbReference>
<reference evidence="2 3" key="1">
    <citation type="submission" date="2018-04" db="EMBL/GenBank/DDBJ databases">
        <title>Novel Campyloabacter and Helicobacter Species and Strains.</title>
        <authorList>
            <person name="Mannion A.J."/>
            <person name="Shen Z."/>
            <person name="Fox J.G."/>
        </authorList>
    </citation>
    <scope>NUCLEOTIDE SEQUENCE [LARGE SCALE GENOMIC DNA]</scope>
    <source>
        <strain evidence="2 3">MIT 17-337</strain>
    </source>
</reference>
<evidence type="ECO:0000313" key="3">
    <source>
        <dbReference type="Proteomes" id="UP000256379"/>
    </source>
</evidence>
<dbReference type="EMBL" id="NXLQ01000014">
    <property type="protein sequence ID" value="RDU65274.1"/>
    <property type="molecule type" value="Genomic_DNA"/>
</dbReference>
<protein>
    <submittedName>
        <fullName evidence="2">Uncharacterized protein</fullName>
    </submittedName>
</protein>
<accession>A0A3D8IKV5</accession>
<dbReference type="AlphaFoldDB" id="A0A3D8IKV5"/>
<gene>
    <name evidence="2" type="ORF">CQA53_06780</name>
</gene>
<comment type="caution">
    <text evidence="2">The sequence shown here is derived from an EMBL/GenBank/DDBJ whole genome shotgun (WGS) entry which is preliminary data.</text>
</comment>
<evidence type="ECO:0000313" key="2">
    <source>
        <dbReference type="EMBL" id="RDU65274.1"/>
    </source>
</evidence>
<keyword evidence="3" id="KW-1185">Reference proteome</keyword>
<evidence type="ECO:0000256" key="1">
    <source>
        <dbReference type="SAM" id="MobiDB-lite"/>
    </source>
</evidence>
<proteinExistence type="predicted"/>